<name>A0A8H7F1A4_AGABI</name>
<feature type="region of interest" description="Disordered" evidence="1">
    <location>
        <begin position="286"/>
        <end position="322"/>
    </location>
</feature>
<dbReference type="AlphaFoldDB" id="A0A8H7F1A4"/>
<evidence type="ECO:0000313" key="4">
    <source>
        <dbReference type="Proteomes" id="UP000629468"/>
    </source>
</evidence>
<dbReference type="EMBL" id="JABXXO010000008">
    <property type="protein sequence ID" value="KAF7771873.1"/>
    <property type="molecule type" value="Genomic_DNA"/>
</dbReference>
<comment type="caution">
    <text evidence="3">The sequence shown here is derived from an EMBL/GenBank/DDBJ whole genome shotgun (WGS) entry which is preliminary data.</text>
</comment>
<organism evidence="3 4">
    <name type="scientific">Agaricus bisporus var. burnettii</name>
    <dbReference type="NCBI Taxonomy" id="192524"/>
    <lineage>
        <taxon>Eukaryota</taxon>
        <taxon>Fungi</taxon>
        <taxon>Dikarya</taxon>
        <taxon>Basidiomycota</taxon>
        <taxon>Agaricomycotina</taxon>
        <taxon>Agaricomycetes</taxon>
        <taxon>Agaricomycetidae</taxon>
        <taxon>Agaricales</taxon>
        <taxon>Agaricineae</taxon>
        <taxon>Agaricaceae</taxon>
        <taxon>Agaricus</taxon>
    </lineage>
</organism>
<sequence length="998" mass="115364">MAVRLAPVFHAGTRKELLDAIPHDYRNVLTKCLDEYSTLCRQHHQAQAQYRKVSALKDRGVFPPSIVKKVPPVQMFKGFLASHPEHKQASSAAFEAFRVAERDRLIEVYKAESDWAESSISPETVDETVRPRLQSRYNELAKYRRMKIRVQDPAILEQIAMEQLPRDHPVPLLDNWIEDPILVEQYNDIVVDFIHYFHRARTLIDVSFDSAKEKMTKKTELRDTVMSDPDVAPTSSSIQSMVDKAIASATKKLLPGNQKKKGDDKVRLHLIRDLRKTFIFDSNSVLSEGKEEEESAPTGETDQRRPSSGKGREEEREEEWEWKEAGETVDYPDLFVTKQRKFEYNVASSYPDRLLTLSYPEARHFILYRTPLVVLEAARYRHSIHLVDCHVPDELAIHLSLGLKYLFPNRANKELISLAWTDFADRLRWRLNHELSTDPSEEDLFDPDYYIPPQSRAVAKGMGSIIEYGITCGARFVQETLSNMPSDETEDHSVTSLAPPVKRIRQYLEQQQLIVTITDKNLGCAVCSAAWIKEQELKLLNDPDNYEELSFMHVMELYEFKLREMEEIGELAESANEYAPQLADYLVSRSKSVRADYSKAVIPIFYAIPKIHKNPFKGRPIVPCHSVVQGTAAKFVSKSLKPLVEASPYICIGTKQLVLKLSKLNLPRYRWINGKWCKLHIVSGDVVAFYPHVPVEQAHTIAYDLWSEWSQNGENKHDIHRHSIFQRLLKRCMRAADSDLLMQHGGKYYRQKQGLAMGVASSPDLANLFGHYFESKWDKMNSNQMGFYTRYIDDTFALVYAETAEQAKEFMNELVFDGCTLEWSSSSSHMIFLDLIVYFDSEDRLQWKPYRKPLNHFERIPWISAHPTYVKRGTFLGELSRMATLSSTFSTFIESCKEVACIYIARGYPPGVINSWFKQNYKARWASRLREEPVARAEVLVLKSEYNPAWDYINAHQLEERMKQGWYSALEHFSIGDEKFDKTLRFPETSLVPPVFQR</sequence>
<dbReference type="PROSITE" id="PS50878">
    <property type="entry name" value="RT_POL"/>
    <property type="match status" value="1"/>
</dbReference>
<feature type="domain" description="Reverse transcriptase" evidence="2">
    <location>
        <begin position="589"/>
        <end position="852"/>
    </location>
</feature>
<dbReference type="Pfam" id="PF26215">
    <property type="entry name" value="HTH_animal"/>
    <property type="match status" value="1"/>
</dbReference>
<evidence type="ECO:0000259" key="2">
    <source>
        <dbReference type="PROSITE" id="PS50878"/>
    </source>
</evidence>
<proteinExistence type="predicted"/>
<evidence type="ECO:0000313" key="3">
    <source>
        <dbReference type="EMBL" id="KAF7771873.1"/>
    </source>
</evidence>
<reference evidence="3 4" key="1">
    <citation type="journal article" name="Sci. Rep.">
        <title>Telomere-to-telomere assembled and centromere annotated genomes of the two main subspecies of the button mushroom Agaricus bisporus reveal especially polymorphic chromosome ends.</title>
        <authorList>
            <person name="Sonnenberg A.S.M."/>
            <person name="Sedaghat-Telgerd N."/>
            <person name="Lavrijssen B."/>
            <person name="Ohm R.A."/>
            <person name="Hendrickx P.M."/>
            <person name="Scholtmeijer K."/>
            <person name="Baars J.J.P."/>
            <person name="van Peer A."/>
        </authorList>
    </citation>
    <scope>NUCLEOTIDE SEQUENCE [LARGE SCALE GENOMIC DNA]</scope>
    <source>
        <strain evidence="3 4">H119_p4</strain>
    </source>
</reference>
<evidence type="ECO:0000256" key="1">
    <source>
        <dbReference type="SAM" id="MobiDB-lite"/>
    </source>
</evidence>
<gene>
    <name evidence="3" type="ORF">Agabi119p4_6184</name>
</gene>
<dbReference type="InterPro" id="IPR000477">
    <property type="entry name" value="RT_dom"/>
</dbReference>
<dbReference type="Proteomes" id="UP000629468">
    <property type="component" value="Unassembled WGS sequence"/>
</dbReference>
<protein>
    <recommendedName>
        <fullName evidence="2">Reverse transcriptase domain-containing protein</fullName>
    </recommendedName>
</protein>
<accession>A0A8H7F1A4</accession>
<feature type="compositionally biased region" description="Basic and acidic residues" evidence="1">
    <location>
        <begin position="301"/>
        <end position="314"/>
    </location>
</feature>
<dbReference type="PANTHER" id="PTHR21301:SF10">
    <property type="entry name" value="REVERSE TRANSCRIPTASE DOMAIN-CONTAINING PROTEIN"/>
    <property type="match status" value="1"/>
</dbReference>
<dbReference type="PANTHER" id="PTHR21301">
    <property type="entry name" value="REVERSE TRANSCRIPTASE"/>
    <property type="match status" value="1"/>
</dbReference>
<dbReference type="InterPro" id="IPR058912">
    <property type="entry name" value="HTH_animal"/>
</dbReference>